<name>A0A2D4H8Y2_MICLE</name>
<proteinExistence type="predicted"/>
<accession>A0A2D4H8Y2</accession>
<dbReference type="EMBL" id="IACK01007513">
    <property type="protein sequence ID" value="LAA68438.1"/>
    <property type="molecule type" value="Transcribed_RNA"/>
</dbReference>
<dbReference type="AlphaFoldDB" id="A0A2D4H8Y2"/>
<reference evidence="1" key="1">
    <citation type="submission" date="2017-07" db="EMBL/GenBank/DDBJ databases">
        <authorList>
            <person name="Mikheyev A."/>
            <person name="Grau M."/>
        </authorList>
    </citation>
    <scope>NUCLEOTIDE SEQUENCE</scope>
    <source>
        <tissue evidence="1">Venom_gland</tissue>
    </source>
</reference>
<evidence type="ECO:0000313" key="1">
    <source>
        <dbReference type="EMBL" id="LAA68438.1"/>
    </source>
</evidence>
<organism evidence="1">
    <name type="scientific">Micrurus lemniscatus lemniscatus</name>
    <dbReference type="NCBI Taxonomy" id="129467"/>
    <lineage>
        <taxon>Eukaryota</taxon>
        <taxon>Metazoa</taxon>
        <taxon>Chordata</taxon>
        <taxon>Craniata</taxon>
        <taxon>Vertebrata</taxon>
        <taxon>Euteleostomi</taxon>
        <taxon>Lepidosauria</taxon>
        <taxon>Squamata</taxon>
        <taxon>Bifurcata</taxon>
        <taxon>Unidentata</taxon>
        <taxon>Episquamata</taxon>
        <taxon>Toxicofera</taxon>
        <taxon>Serpentes</taxon>
        <taxon>Colubroidea</taxon>
        <taxon>Elapidae</taxon>
        <taxon>Elapinae</taxon>
        <taxon>Micrurus</taxon>
    </lineage>
</organism>
<protein>
    <submittedName>
        <fullName evidence="1">Uncharacterized protein</fullName>
    </submittedName>
</protein>
<sequence>MCVCMFVYEKNRSPVTFDSMVVTPNGPYTDGCKSRATYANFEQQTWLLLIKRDSHTVNHNCEMYKKPWLVLEWGPEPIKLSKSFFFMILYSTYPVLDSLQDRAS</sequence>
<reference evidence="1" key="2">
    <citation type="submission" date="2017-11" db="EMBL/GenBank/DDBJ databases">
        <title>Coralsnake Venomics: Analyses of Venom Gland Transcriptomes and Proteomes of Six Brazilian Taxa.</title>
        <authorList>
            <person name="Aird S.D."/>
            <person name="Jorge da Silva N."/>
            <person name="Qiu L."/>
            <person name="Villar-Briones A."/>
            <person name="Aparecida-Saddi V."/>
            <person name="Campos-Telles M.P."/>
            <person name="Grau M."/>
            <person name="Mikheyev A.S."/>
        </authorList>
    </citation>
    <scope>NUCLEOTIDE SEQUENCE</scope>
    <source>
        <tissue evidence="1">Venom_gland</tissue>
    </source>
</reference>